<dbReference type="STRING" id="151549.A0A4C1SII2"/>
<dbReference type="Gene3D" id="3.30.230.10">
    <property type="match status" value="1"/>
</dbReference>
<dbReference type="GO" id="GO:0003677">
    <property type="term" value="F:DNA binding"/>
    <property type="evidence" value="ECO:0007669"/>
    <property type="project" value="UniProtKB-UniRule"/>
</dbReference>
<keyword evidence="7" id="KW-0560">Oxidoreductase</keyword>
<keyword evidence="15" id="KW-1185">Reference proteome</keyword>
<keyword evidence="9 11" id="KW-0238">DNA-binding</keyword>
<comment type="function">
    <text evidence="11">Control of topological states of DNA by transient breakage and subsequent rejoining of DNA strands. Topoisomerase II makes double-strand breaks.</text>
</comment>
<dbReference type="GO" id="GO:0006265">
    <property type="term" value="P:DNA topological change"/>
    <property type="evidence" value="ECO:0007669"/>
    <property type="project" value="UniProtKB-UniRule"/>
</dbReference>
<comment type="subunit">
    <text evidence="11">Homodimer.</text>
</comment>
<dbReference type="InterPro" id="IPR014721">
    <property type="entry name" value="Ribsml_uS5_D2-typ_fold_subgr"/>
</dbReference>
<evidence type="ECO:0000256" key="6">
    <source>
        <dbReference type="ARBA" id="ARBA00022694"/>
    </source>
</evidence>
<comment type="catalytic activity">
    <reaction evidence="1 11">
        <text>ATP-dependent breakage, passage and rejoining of double-stranded DNA.</text>
        <dbReference type="EC" id="5.6.2.2"/>
    </reaction>
</comment>
<dbReference type="SUPFAM" id="SSF55874">
    <property type="entry name" value="ATPase domain of HSP90 chaperone/DNA topoisomerase II/histidine kinase"/>
    <property type="match status" value="1"/>
</dbReference>
<evidence type="ECO:0000256" key="3">
    <source>
        <dbReference type="ARBA" id="ARBA00001946"/>
    </source>
</evidence>
<dbReference type="PANTHER" id="PTHR10169">
    <property type="entry name" value="DNA TOPOISOMERASE/GYRASE"/>
    <property type="match status" value="1"/>
</dbReference>
<dbReference type="GO" id="GO:0000819">
    <property type="term" value="P:sister chromatid segregation"/>
    <property type="evidence" value="ECO:0007669"/>
    <property type="project" value="TreeGrafter"/>
</dbReference>
<dbReference type="GO" id="GO:0005634">
    <property type="term" value="C:nucleus"/>
    <property type="evidence" value="ECO:0007669"/>
    <property type="project" value="TreeGrafter"/>
</dbReference>
<dbReference type="Pfam" id="PF00204">
    <property type="entry name" value="DNA_gyraseB"/>
    <property type="match status" value="1"/>
</dbReference>
<dbReference type="InterPro" id="IPR050634">
    <property type="entry name" value="DNA_Topoisomerase_II"/>
</dbReference>
<comment type="cofactor">
    <cofactor evidence="3">
        <name>Mg(2+)</name>
        <dbReference type="ChEBI" id="CHEBI:18420"/>
    </cofactor>
</comment>
<proteinExistence type="inferred from homology"/>
<feature type="domain" description="DNA topoisomerase type IIA subunit B" evidence="12">
    <location>
        <begin position="238"/>
        <end position="315"/>
    </location>
</feature>
<dbReference type="CDD" id="cd02801">
    <property type="entry name" value="DUS_like_FMN"/>
    <property type="match status" value="1"/>
</dbReference>
<keyword evidence="11" id="KW-0547">Nucleotide-binding</keyword>
<name>A0A4C1SII2_EUMVA</name>
<dbReference type="SUPFAM" id="SSF51395">
    <property type="entry name" value="FMN-linked oxidoreductases"/>
    <property type="match status" value="1"/>
</dbReference>
<dbReference type="InterPro" id="IPR018517">
    <property type="entry name" value="tRNA_hU_synthase_CS"/>
</dbReference>
<feature type="domain" description="DUS-like FMN-binding" evidence="13">
    <location>
        <begin position="13"/>
        <end position="151"/>
    </location>
</feature>
<evidence type="ECO:0000313" key="15">
    <source>
        <dbReference type="Proteomes" id="UP000299102"/>
    </source>
</evidence>
<dbReference type="EMBL" id="BGZK01007006">
    <property type="protein sequence ID" value="GBP01804.1"/>
    <property type="molecule type" value="Genomic_DNA"/>
</dbReference>
<dbReference type="GO" id="GO:0000712">
    <property type="term" value="P:resolution of meiotic recombination intermediates"/>
    <property type="evidence" value="ECO:0007669"/>
    <property type="project" value="TreeGrafter"/>
</dbReference>
<accession>A0A4C1SII2</accession>
<evidence type="ECO:0000256" key="5">
    <source>
        <dbReference type="ARBA" id="ARBA00022643"/>
    </source>
</evidence>
<keyword evidence="4" id="KW-0285">Flavoprotein</keyword>
<dbReference type="SMART" id="SM00433">
    <property type="entry name" value="TOP2c"/>
    <property type="match status" value="1"/>
</dbReference>
<evidence type="ECO:0000256" key="1">
    <source>
        <dbReference type="ARBA" id="ARBA00000185"/>
    </source>
</evidence>
<protein>
    <recommendedName>
        <fullName evidence="11">DNA topoisomerase 2</fullName>
        <ecNumber evidence="11">5.6.2.2</ecNumber>
    </recommendedName>
</protein>
<dbReference type="InterPro" id="IPR001241">
    <property type="entry name" value="Topo_IIA"/>
</dbReference>
<evidence type="ECO:0000313" key="14">
    <source>
        <dbReference type="EMBL" id="GBP01804.1"/>
    </source>
</evidence>
<comment type="similarity">
    <text evidence="11">Belongs to the type II topoisomerase family.</text>
</comment>
<dbReference type="GO" id="GO:0003918">
    <property type="term" value="F:DNA topoisomerase type II (double strand cut, ATP-hydrolyzing) activity"/>
    <property type="evidence" value="ECO:0007669"/>
    <property type="project" value="UniProtKB-UniRule"/>
</dbReference>
<evidence type="ECO:0000259" key="13">
    <source>
        <dbReference type="Pfam" id="PF01207"/>
    </source>
</evidence>
<dbReference type="OrthoDB" id="9977870at2759"/>
<dbReference type="GO" id="GO:0005524">
    <property type="term" value="F:ATP binding"/>
    <property type="evidence" value="ECO:0007669"/>
    <property type="project" value="UniProtKB-UniRule"/>
</dbReference>
<evidence type="ECO:0000256" key="8">
    <source>
        <dbReference type="ARBA" id="ARBA00023029"/>
    </source>
</evidence>
<dbReference type="Gene3D" id="3.20.20.70">
    <property type="entry name" value="Aldolase class I"/>
    <property type="match status" value="1"/>
</dbReference>
<gene>
    <name evidence="14" type="primary">Top2</name>
    <name evidence="14" type="ORF">EVAR_72058_1</name>
</gene>
<evidence type="ECO:0000256" key="9">
    <source>
        <dbReference type="ARBA" id="ARBA00023125"/>
    </source>
</evidence>
<dbReference type="EC" id="5.6.2.2" evidence="11"/>
<evidence type="ECO:0000256" key="10">
    <source>
        <dbReference type="ARBA" id="ARBA00023235"/>
    </source>
</evidence>
<keyword evidence="5" id="KW-0288">FMN</keyword>
<dbReference type="InterPro" id="IPR036890">
    <property type="entry name" value="HATPase_C_sf"/>
</dbReference>
<dbReference type="Proteomes" id="UP000299102">
    <property type="component" value="Unassembled WGS sequence"/>
</dbReference>
<dbReference type="InterPro" id="IPR020568">
    <property type="entry name" value="Ribosomal_Su5_D2-typ_SF"/>
</dbReference>
<reference evidence="14 15" key="1">
    <citation type="journal article" date="2019" name="Commun. Biol.">
        <title>The bagworm genome reveals a unique fibroin gene that provides high tensile strength.</title>
        <authorList>
            <person name="Kono N."/>
            <person name="Nakamura H."/>
            <person name="Ohtoshi R."/>
            <person name="Tomita M."/>
            <person name="Numata K."/>
            <person name="Arakawa K."/>
        </authorList>
    </citation>
    <scope>NUCLEOTIDE SEQUENCE [LARGE SCALE GENOMIC DNA]</scope>
</reference>
<dbReference type="SUPFAM" id="SSF54211">
    <property type="entry name" value="Ribosomal protein S5 domain 2-like"/>
    <property type="match status" value="1"/>
</dbReference>
<evidence type="ECO:0000259" key="12">
    <source>
        <dbReference type="Pfam" id="PF00204"/>
    </source>
</evidence>
<keyword evidence="10 11" id="KW-0413">Isomerase</keyword>
<dbReference type="PROSITE" id="PS01136">
    <property type="entry name" value="UPF0034"/>
    <property type="match status" value="1"/>
</dbReference>
<dbReference type="PANTHER" id="PTHR10169:SF38">
    <property type="entry name" value="DNA TOPOISOMERASE 2"/>
    <property type="match status" value="1"/>
</dbReference>
<dbReference type="InterPro" id="IPR013506">
    <property type="entry name" value="Topo_IIA_bsu_dom2"/>
</dbReference>
<comment type="caution">
    <text evidence="14">The sequence shown here is derived from an EMBL/GenBank/DDBJ whole genome shotgun (WGS) entry which is preliminary data.</text>
</comment>
<keyword evidence="6" id="KW-0819">tRNA processing</keyword>
<organism evidence="14 15">
    <name type="scientific">Eumeta variegata</name>
    <name type="common">Bagworm moth</name>
    <name type="synonym">Eumeta japonica</name>
    <dbReference type="NCBI Taxonomy" id="151549"/>
    <lineage>
        <taxon>Eukaryota</taxon>
        <taxon>Metazoa</taxon>
        <taxon>Ecdysozoa</taxon>
        <taxon>Arthropoda</taxon>
        <taxon>Hexapoda</taxon>
        <taxon>Insecta</taxon>
        <taxon>Pterygota</taxon>
        <taxon>Neoptera</taxon>
        <taxon>Endopterygota</taxon>
        <taxon>Lepidoptera</taxon>
        <taxon>Glossata</taxon>
        <taxon>Ditrysia</taxon>
        <taxon>Tineoidea</taxon>
        <taxon>Psychidae</taxon>
        <taxon>Oiketicinae</taxon>
        <taxon>Eumeta</taxon>
    </lineage>
</organism>
<evidence type="ECO:0000256" key="2">
    <source>
        <dbReference type="ARBA" id="ARBA00001917"/>
    </source>
</evidence>
<dbReference type="Pfam" id="PF01207">
    <property type="entry name" value="Dus"/>
    <property type="match status" value="1"/>
</dbReference>
<evidence type="ECO:0000256" key="11">
    <source>
        <dbReference type="RuleBase" id="RU362094"/>
    </source>
</evidence>
<evidence type="ECO:0000256" key="4">
    <source>
        <dbReference type="ARBA" id="ARBA00022630"/>
    </source>
</evidence>
<keyword evidence="8 11" id="KW-0799">Topoisomerase</keyword>
<sequence length="316" mass="35774">MEFVNSSRLIYPYVDGVDLNCGCPQSWAIAKGYGCGLLKHPEKVKDIIQTIKRQINENFSISLKIRLLNHESTKSTIELARQLENCGATFITLHGRTMWQKTSDPLNVEAIKEVKESIRIPLIANGNVKSWQTACELYEKTKADGIMAARVETATKQYKRSFKQTWAANMTKTTDPKIKDFFGSDFTKITFSPDLSKFKMDRLDEDIVALMSRRAFDCAATSKGVAVFLNGKKLGVKNFKDYIDLYVKPDDNDGVQPIKIVYEQCGERWEIACCPSDRGFQQVSFVNSIATTKGGRHVDHVVDNIIKQLLEVLKRK</sequence>
<dbReference type="GO" id="GO:0017150">
    <property type="term" value="F:tRNA dihydrouridine synthase activity"/>
    <property type="evidence" value="ECO:0007669"/>
    <property type="project" value="InterPro"/>
</dbReference>
<evidence type="ECO:0000256" key="7">
    <source>
        <dbReference type="ARBA" id="ARBA00023002"/>
    </source>
</evidence>
<dbReference type="InterPro" id="IPR013785">
    <property type="entry name" value="Aldolase_TIM"/>
</dbReference>
<comment type="cofactor">
    <cofactor evidence="2">
        <name>FMN</name>
        <dbReference type="ChEBI" id="CHEBI:58210"/>
    </cofactor>
</comment>
<dbReference type="InterPro" id="IPR035587">
    <property type="entry name" value="DUS-like_FMN-bd"/>
</dbReference>
<dbReference type="GO" id="GO:0050660">
    <property type="term" value="F:flavin adenine dinucleotide binding"/>
    <property type="evidence" value="ECO:0007669"/>
    <property type="project" value="InterPro"/>
</dbReference>
<keyword evidence="11" id="KW-0067">ATP-binding</keyword>
<dbReference type="AlphaFoldDB" id="A0A4C1SII2"/>